<evidence type="ECO:0008006" key="4">
    <source>
        <dbReference type="Google" id="ProtNLM"/>
    </source>
</evidence>
<evidence type="ECO:0000313" key="3">
    <source>
        <dbReference type="Proteomes" id="UP000519023"/>
    </source>
</evidence>
<dbReference type="RefSeq" id="WP_169573808.1">
    <property type="nucleotide sequence ID" value="NZ_JABBFV010000009.1"/>
</dbReference>
<dbReference type="Proteomes" id="UP000519023">
    <property type="component" value="Unassembled WGS sequence"/>
</dbReference>
<keyword evidence="3" id="KW-1185">Reference proteome</keyword>
<evidence type="ECO:0000313" key="2">
    <source>
        <dbReference type="EMBL" id="NML11292.1"/>
    </source>
</evidence>
<sequence length="125" mass="13018">MRRQLATAVEAVSEDVLRDAQFSITSGSVSGKSHKPSAPGTAPNNNSGHLADGIVITGTRGALTRQIVSTAEYGAIHEMGGSTGTATLPERPYMRPAAKKNQTSGVAKMRAAVDHVISGGKFRQD</sequence>
<evidence type="ECO:0000256" key="1">
    <source>
        <dbReference type="SAM" id="MobiDB-lite"/>
    </source>
</evidence>
<organism evidence="2 3">
    <name type="scientific">Sphingobium psychrophilum</name>
    <dbReference type="NCBI Taxonomy" id="2728834"/>
    <lineage>
        <taxon>Bacteria</taxon>
        <taxon>Pseudomonadati</taxon>
        <taxon>Pseudomonadota</taxon>
        <taxon>Alphaproteobacteria</taxon>
        <taxon>Sphingomonadales</taxon>
        <taxon>Sphingomonadaceae</taxon>
        <taxon>Sphingobium</taxon>
    </lineage>
</organism>
<dbReference type="EMBL" id="JABBFV010000009">
    <property type="protein sequence ID" value="NML11292.1"/>
    <property type="molecule type" value="Genomic_DNA"/>
</dbReference>
<dbReference type="AlphaFoldDB" id="A0A7X9WWQ5"/>
<comment type="caution">
    <text evidence="2">The sequence shown here is derived from an EMBL/GenBank/DDBJ whole genome shotgun (WGS) entry which is preliminary data.</text>
</comment>
<reference evidence="2 3" key="1">
    <citation type="submission" date="2020-04" db="EMBL/GenBank/DDBJ databases">
        <title>Sphingobium sp. AR-3-1 isolated from Arctic soil.</title>
        <authorList>
            <person name="Dahal R.H."/>
            <person name="Chaudhary D.K."/>
        </authorList>
    </citation>
    <scope>NUCLEOTIDE SEQUENCE [LARGE SCALE GENOMIC DNA]</scope>
    <source>
        <strain evidence="2 3">AR-3-1</strain>
    </source>
</reference>
<feature type="region of interest" description="Disordered" evidence="1">
    <location>
        <begin position="24"/>
        <end position="53"/>
    </location>
</feature>
<proteinExistence type="predicted"/>
<accession>A0A7X9WWQ5</accession>
<gene>
    <name evidence="2" type="ORF">HHL08_14245</name>
</gene>
<protein>
    <recommendedName>
        <fullName evidence="4">HK97 gp10 family phage protein</fullName>
    </recommendedName>
</protein>
<name>A0A7X9WWQ5_9SPHN</name>